<dbReference type="SUPFAM" id="SSF111331">
    <property type="entry name" value="NAD kinase/diacylglycerol kinase-like"/>
    <property type="match status" value="1"/>
</dbReference>
<dbReference type="PANTHER" id="PTHR12358">
    <property type="entry name" value="SPHINGOSINE KINASE"/>
    <property type="match status" value="1"/>
</dbReference>
<keyword evidence="7" id="KW-0067">ATP-binding</keyword>
<comment type="cofactor">
    <cofactor evidence="1">
        <name>Mg(2+)</name>
        <dbReference type="ChEBI" id="CHEBI:18420"/>
    </cofactor>
</comment>
<keyword evidence="3" id="KW-0444">Lipid biosynthesis</keyword>
<feature type="domain" description="DAGKc" evidence="11">
    <location>
        <begin position="1"/>
        <end position="131"/>
    </location>
</feature>
<dbReference type="Pfam" id="PF19279">
    <property type="entry name" value="YegS_C"/>
    <property type="match status" value="1"/>
</dbReference>
<keyword evidence="6 12" id="KW-0418">Kinase</keyword>
<evidence type="ECO:0000256" key="2">
    <source>
        <dbReference type="ARBA" id="ARBA00005983"/>
    </source>
</evidence>
<name>A0AAJ2KTX4_ALKPS</name>
<evidence type="ECO:0000256" key="5">
    <source>
        <dbReference type="ARBA" id="ARBA00022741"/>
    </source>
</evidence>
<dbReference type="Pfam" id="PF00781">
    <property type="entry name" value="DAGK_cat"/>
    <property type="match status" value="1"/>
</dbReference>
<dbReference type="GO" id="GO:0004143">
    <property type="term" value="F:ATP-dependent diacylglycerol kinase activity"/>
    <property type="evidence" value="ECO:0007669"/>
    <property type="project" value="TreeGrafter"/>
</dbReference>
<keyword evidence="4" id="KW-0808">Transferase</keyword>
<evidence type="ECO:0000256" key="8">
    <source>
        <dbReference type="ARBA" id="ARBA00023098"/>
    </source>
</evidence>
<dbReference type="Proteomes" id="UP001285636">
    <property type="component" value="Unassembled WGS sequence"/>
</dbReference>
<dbReference type="PANTHER" id="PTHR12358:SF107">
    <property type="entry name" value="LIPID KINASE BMRU-RELATED"/>
    <property type="match status" value="1"/>
</dbReference>
<dbReference type="InterPro" id="IPR005218">
    <property type="entry name" value="Diacylglycerol/lipid_kinase"/>
</dbReference>
<dbReference type="Gene3D" id="3.40.50.10330">
    <property type="entry name" value="Probable inorganic polyphosphate/atp-NAD kinase, domain 1"/>
    <property type="match status" value="1"/>
</dbReference>
<reference evidence="12" key="1">
    <citation type="submission" date="2023-10" db="EMBL/GenBank/DDBJ databases">
        <title>Screening of Alkalihalophilus pseudofirmusBZ-TG-HK211 and Its Alleviation of Salt Stress on Rapeseed Growth.</title>
        <authorList>
            <person name="Zhao B."/>
            <person name="Guo T."/>
        </authorList>
    </citation>
    <scope>NUCLEOTIDE SEQUENCE</scope>
    <source>
        <strain evidence="12">BZ-TG-HK211</strain>
    </source>
</reference>
<evidence type="ECO:0000256" key="7">
    <source>
        <dbReference type="ARBA" id="ARBA00022840"/>
    </source>
</evidence>
<evidence type="ECO:0000313" key="13">
    <source>
        <dbReference type="Proteomes" id="UP001285636"/>
    </source>
</evidence>
<keyword evidence="8" id="KW-0443">Lipid metabolism</keyword>
<dbReference type="EMBL" id="JAWJAY010000001">
    <property type="protein sequence ID" value="MDV2885027.1"/>
    <property type="molecule type" value="Genomic_DNA"/>
</dbReference>
<organism evidence="12 13">
    <name type="scientific">Alkalihalophilus pseudofirmus</name>
    <name type="common">Bacillus pseudofirmus</name>
    <dbReference type="NCBI Taxonomy" id="79885"/>
    <lineage>
        <taxon>Bacteria</taxon>
        <taxon>Bacillati</taxon>
        <taxon>Bacillota</taxon>
        <taxon>Bacilli</taxon>
        <taxon>Bacillales</taxon>
        <taxon>Bacillaceae</taxon>
        <taxon>Alkalihalophilus</taxon>
    </lineage>
</organism>
<dbReference type="GO" id="GO:0008654">
    <property type="term" value="P:phospholipid biosynthetic process"/>
    <property type="evidence" value="ECO:0007669"/>
    <property type="project" value="UniProtKB-KW"/>
</dbReference>
<dbReference type="GO" id="GO:0005886">
    <property type="term" value="C:plasma membrane"/>
    <property type="evidence" value="ECO:0007669"/>
    <property type="project" value="TreeGrafter"/>
</dbReference>
<dbReference type="Gene3D" id="2.60.200.40">
    <property type="match status" value="1"/>
</dbReference>
<evidence type="ECO:0000259" key="11">
    <source>
        <dbReference type="PROSITE" id="PS50146"/>
    </source>
</evidence>
<evidence type="ECO:0000256" key="3">
    <source>
        <dbReference type="ARBA" id="ARBA00022516"/>
    </source>
</evidence>
<proteinExistence type="inferred from homology"/>
<comment type="caution">
    <text evidence="12">The sequence shown here is derived from an EMBL/GenBank/DDBJ whole genome shotgun (WGS) entry which is preliminary data.</text>
</comment>
<comment type="similarity">
    <text evidence="2">Belongs to the diacylglycerol/lipid kinase family.</text>
</comment>
<protein>
    <submittedName>
        <fullName evidence="12">Diacylglycerol kinase family lipid kinase</fullName>
    </submittedName>
</protein>
<accession>A0AAJ2KTX4</accession>
<evidence type="ECO:0000256" key="4">
    <source>
        <dbReference type="ARBA" id="ARBA00022679"/>
    </source>
</evidence>
<dbReference type="InterPro" id="IPR017438">
    <property type="entry name" value="ATP-NAD_kinase_N"/>
</dbReference>
<dbReference type="PROSITE" id="PS50146">
    <property type="entry name" value="DAGK"/>
    <property type="match status" value="1"/>
</dbReference>
<evidence type="ECO:0000256" key="1">
    <source>
        <dbReference type="ARBA" id="ARBA00001946"/>
    </source>
</evidence>
<evidence type="ECO:0000256" key="9">
    <source>
        <dbReference type="ARBA" id="ARBA00023209"/>
    </source>
</evidence>
<evidence type="ECO:0000313" key="12">
    <source>
        <dbReference type="EMBL" id="MDV2885027.1"/>
    </source>
</evidence>
<keyword evidence="10" id="KW-1208">Phospholipid metabolism</keyword>
<dbReference type="InterPro" id="IPR016064">
    <property type="entry name" value="NAD/diacylglycerol_kinase_sf"/>
</dbReference>
<dbReference type="RefSeq" id="WP_323466438.1">
    <property type="nucleotide sequence ID" value="NZ_CP144224.1"/>
</dbReference>
<keyword evidence="9" id="KW-0594">Phospholipid biosynthesis</keyword>
<keyword evidence="5" id="KW-0547">Nucleotide-binding</keyword>
<sequence>MYNKAMLIYNGSAGSNDIKASLAEAVEGLESYINELTLMKTLKKGDAEIFCLERAPQFDLIIIMGGDGTVHECVNGLIKLKESPPIFILPTGTCNDFARSLNIPLKIDAACEAFEEAKMIQSDIGIVNGRAFSNFFGVGLITKASEGTNDDLKQSIGKFSYFVSALQSMQQAAPFSYTLKTKEGVENDEAVMILAMNGHSLGTTSLYHEKSSLTDGLLDVYLIREAGLSLLKNLFSKATSPTFPEEMEGIDFIQTDSFELQIEQKEEIDIDGEIYMETPAEVRLEQKSLPFVTFPTDQ</sequence>
<evidence type="ECO:0000256" key="10">
    <source>
        <dbReference type="ARBA" id="ARBA00023264"/>
    </source>
</evidence>
<evidence type="ECO:0000256" key="6">
    <source>
        <dbReference type="ARBA" id="ARBA00022777"/>
    </source>
</evidence>
<dbReference type="AlphaFoldDB" id="A0AAJ2KTX4"/>
<dbReference type="InterPro" id="IPR001206">
    <property type="entry name" value="Diacylglycerol_kinase_cat_dom"/>
</dbReference>
<dbReference type="NCBIfam" id="TIGR00147">
    <property type="entry name" value="YegS/Rv2252/BmrU family lipid kinase"/>
    <property type="match status" value="1"/>
</dbReference>
<dbReference type="InterPro" id="IPR050187">
    <property type="entry name" value="Lipid_Phosphate_FormReg"/>
</dbReference>
<dbReference type="InterPro" id="IPR045540">
    <property type="entry name" value="YegS/DAGK_C"/>
</dbReference>
<dbReference type="GO" id="GO:0005524">
    <property type="term" value="F:ATP binding"/>
    <property type="evidence" value="ECO:0007669"/>
    <property type="project" value="UniProtKB-KW"/>
</dbReference>
<gene>
    <name evidence="12" type="ORF">RYX45_07530</name>
</gene>
<dbReference type="SMART" id="SM00046">
    <property type="entry name" value="DAGKc"/>
    <property type="match status" value="1"/>
</dbReference>